<protein>
    <recommendedName>
        <fullName evidence="4">Jacalin-type lectin domain-containing protein</fullName>
    </recommendedName>
</protein>
<name>A0ABQ5E597_9ASTR</name>
<reference evidence="2" key="1">
    <citation type="journal article" date="2022" name="Int. J. Mol. Sci.">
        <title>Draft Genome of Tanacetum Coccineum: Genomic Comparison of Closely Related Tanacetum-Family Plants.</title>
        <authorList>
            <person name="Yamashiro T."/>
            <person name="Shiraishi A."/>
            <person name="Nakayama K."/>
            <person name="Satake H."/>
        </authorList>
    </citation>
    <scope>NUCLEOTIDE SEQUENCE</scope>
</reference>
<feature type="compositionally biased region" description="Polar residues" evidence="1">
    <location>
        <begin position="218"/>
        <end position="238"/>
    </location>
</feature>
<sequence>MVMEDRATDEKTNHDCFGKGAVLRNIRLGGRSRRSGLSEVLWAEDTTISTYLVNKVVLYRNMGFIESGEYKKTFIGSGVGTGSMQVLHGFEFKDSDYTTSGECRSRIVIEVEHLRSFYADFDGHRIGYDCAKGASKDSDYSKKMRQQEDIEALDQASIFSALKLGGVVLNLIEGLSKSRHDYDKRLLEAESGPPKTAGPSGRPKKTAGPSARPKKTTGRSSRNQATYLHSPATFSFGSRPSLFVPYSSAPRP</sequence>
<dbReference type="Proteomes" id="UP001151760">
    <property type="component" value="Unassembled WGS sequence"/>
</dbReference>
<evidence type="ECO:0000313" key="3">
    <source>
        <dbReference type="Proteomes" id="UP001151760"/>
    </source>
</evidence>
<evidence type="ECO:0008006" key="4">
    <source>
        <dbReference type="Google" id="ProtNLM"/>
    </source>
</evidence>
<comment type="caution">
    <text evidence="2">The sequence shown here is derived from an EMBL/GenBank/DDBJ whole genome shotgun (WGS) entry which is preliminary data.</text>
</comment>
<proteinExistence type="predicted"/>
<reference evidence="2" key="2">
    <citation type="submission" date="2022-01" db="EMBL/GenBank/DDBJ databases">
        <authorList>
            <person name="Yamashiro T."/>
            <person name="Shiraishi A."/>
            <person name="Satake H."/>
            <person name="Nakayama K."/>
        </authorList>
    </citation>
    <scope>NUCLEOTIDE SEQUENCE</scope>
</reference>
<feature type="region of interest" description="Disordered" evidence="1">
    <location>
        <begin position="189"/>
        <end position="252"/>
    </location>
</feature>
<accession>A0ABQ5E597</accession>
<dbReference type="EMBL" id="BQNB010015949">
    <property type="protein sequence ID" value="GJT46026.1"/>
    <property type="molecule type" value="Genomic_DNA"/>
</dbReference>
<evidence type="ECO:0000256" key="1">
    <source>
        <dbReference type="SAM" id="MobiDB-lite"/>
    </source>
</evidence>
<gene>
    <name evidence="2" type="ORF">Tco_0954741</name>
</gene>
<evidence type="ECO:0000313" key="2">
    <source>
        <dbReference type="EMBL" id="GJT46026.1"/>
    </source>
</evidence>
<keyword evidence="3" id="KW-1185">Reference proteome</keyword>
<organism evidence="2 3">
    <name type="scientific">Tanacetum coccineum</name>
    <dbReference type="NCBI Taxonomy" id="301880"/>
    <lineage>
        <taxon>Eukaryota</taxon>
        <taxon>Viridiplantae</taxon>
        <taxon>Streptophyta</taxon>
        <taxon>Embryophyta</taxon>
        <taxon>Tracheophyta</taxon>
        <taxon>Spermatophyta</taxon>
        <taxon>Magnoliopsida</taxon>
        <taxon>eudicotyledons</taxon>
        <taxon>Gunneridae</taxon>
        <taxon>Pentapetalae</taxon>
        <taxon>asterids</taxon>
        <taxon>campanulids</taxon>
        <taxon>Asterales</taxon>
        <taxon>Asteraceae</taxon>
        <taxon>Asteroideae</taxon>
        <taxon>Anthemideae</taxon>
        <taxon>Anthemidinae</taxon>
        <taxon>Tanacetum</taxon>
    </lineage>
</organism>